<comment type="caution">
    <text evidence="2">The sequence shown here is derived from an EMBL/GenBank/DDBJ whole genome shotgun (WGS) entry which is preliminary data.</text>
</comment>
<feature type="region of interest" description="Disordered" evidence="1">
    <location>
        <begin position="56"/>
        <end position="85"/>
    </location>
</feature>
<protein>
    <submittedName>
        <fullName evidence="2">Uncharacterized protein</fullName>
    </submittedName>
</protein>
<organism evidence="2 3">
    <name type="scientific">Kockovaella imperatae</name>
    <dbReference type="NCBI Taxonomy" id="4999"/>
    <lineage>
        <taxon>Eukaryota</taxon>
        <taxon>Fungi</taxon>
        <taxon>Dikarya</taxon>
        <taxon>Basidiomycota</taxon>
        <taxon>Agaricomycotina</taxon>
        <taxon>Tremellomycetes</taxon>
        <taxon>Tremellales</taxon>
        <taxon>Cuniculitremaceae</taxon>
        <taxon>Kockovaella</taxon>
    </lineage>
</organism>
<keyword evidence="3" id="KW-1185">Reference proteome</keyword>
<reference evidence="2 3" key="1">
    <citation type="submission" date="2017-03" db="EMBL/GenBank/DDBJ databases">
        <title>Widespread Adenine N6-methylation of Active Genes in Fungi.</title>
        <authorList>
            <consortium name="DOE Joint Genome Institute"/>
            <person name="Mondo S.J."/>
            <person name="Dannebaum R.O."/>
            <person name="Kuo R.C."/>
            <person name="Louie K.B."/>
            <person name="Bewick A.J."/>
            <person name="Labutti K."/>
            <person name="Haridas S."/>
            <person name="Kuo A."/>
            <person name="Salamov A."/>
            <person name="Ahrendt S.R."/>
            <person name="Lau R."/>
            <person name="Bowen B.P."/>
            <person name="Lipzen A."/>
            <person name="Sullivan W."/>
            <person name="Andreopoulos W.B."/>
            <person name="Clum A."/>
            <person name="Lindquist E."/>
            <person name="Daum C."/>
            <person name="Northen T.R."/>
            <person name="Ramamoorthy G."/>
            <person name="Schmitz R.J."/>
            <person name="Gryganskyi A."/>
            <person name="Culley D."/>
            <person name="Magnuson J."/>
            <person name="James T.Y."/>
            <person name="O'Malley M.A."/>
            <person name="Stajich J.E."/>
            <person name="Spatafora J.W."/>
            <person name="Visel A."/>
            <person name="Grigoriev I.V."/>
        </authorList>
    </citation>
    <scope>NUCLEOTIDE SEQUENCE [LARGE SCALE GENOMIC DNA]</scope>
    <source>
        <strain evidence="2 3">NRRL Y-17943</strain>
    </source>
</reference>
<accession>A0A1Y1U5L0</accession>
<dbReference type="EMBL" id="NBSH01000026">
    <property type="protein sequence ID" value="ORX33319.1"/>
    <property type="molecule type" value="Genomic_DNA"/>
</dbReference>
<evidence type="ECO:0000313" key="3">
    <source>
        <dbReference type="Proteomes" id="UP000193218"/>
    </source>
</evidence>
<dbReference type="InParanoid" id="A0A1Y1U5L0"/>
<dbReference type="AlphaFoldDB" id="A0A1Y1U5L0"/>
<evidence type="ECO:0000313" key="2">
    <source>
        <dbReference type="EMBL" id="ORX33319.1"/>
    </source>
</evidence>
<dbReference type="OrthoDB" id="10646755at2759"/>
<evidence type="ECO:0000256" key="1">
    <source>
        <dbReference type="SAM" id="MobiDB-lite"/>
    </source>
</evidence>
<dbReference type="RefSeq" id="XP_021867670.1">
    <property type="nucleotide sequence ID" value="XM_022017326.1"/>
</dbReference>
<proteinExistence type="predicted"/>
<gene>
    <name evidence="2" type="ORF">BD324DRAFT_640175</name>
</gene>
<dbReference type="Proteomes" id="UP000193218">
    <property type="component" value="Unassembled WGS sequence"/>
</dbReference>
<name>A0A1Y1U5L0_9TREE</name>
<feature type="compositionally biased region" description="Basic and acidic residues" evidence="1">
    <location>
        <begin position="59"/>
        <end position="82"/>
    </location>
</feature>
<sequence length="208" mass="24221">MQTVAPLIRDFEHRHGPYNQASKQAFADFCITRADEYIQNPRQALASLDHNRHLAPRTAPRDLFEPAPDSKRRAESKEKNSREASAMFHYNNAIKDIIRHETPSSRFAKIKRETRRLDKLIIDAGYRKAGPGQRWHMGSGFFQNLPFEYFDNLLEEKGDEEGSDLTEDEVGCVKEYLSLAKKWPKATTQQRLDWRKVNPCGFVKRDRE</sequence>
<dbReference type="GeneID" id="33559135"/>